<protein>
    <recommendedName>
        <fullName evidence="2">histidine kinase</fullName>
        <ecNumber evidence="2">2.7.13.3</ecNumber>
    </recommendedName>
</protein>
<keyword evidence="7" id="KW-0472">Membrane</keyword>
<dbReference type="RefSeq" id="WP_344835486.1">
    <property type="nucleotide sequence ID" value="NZ_BAAAUV010000022.1"/>
</dbReference>
<dbReference type="Gene3D" id="3.30.565.10">
    <property type="entry name" value="Histidine kinase-like ATPase, C-terminal domain"/>
    <property type="match status" value="1"/>
</dbReference>
<feature type="region of interest" description="Disordered" evidence="6">
    <location>
        <begin position="623"/>
        <end position="748"/>
    </location>
</feature>
<proteinExistence type="predicted"/>
<dbReference type="Pfam" id="PF02518">
    <property type="entry name" value="HATPase_c"/>
    <property type="match status" value="1"/>
</dbReference>
<keyword evidence="3" id="KW-0597">Phosphoprotein</keyword>
<dbReference type="PANTHER" id="PTHR45436">
    <property type="entry name" value="SENSOR HISTIDINE KINASE YKOH"/>
    <property type="match status" value="1"/>
</dbReference>
<feature type="domain" description="Histidine kinase/HSP90-like ATPase" evidence="8">
    <location>
        <begin position="511"/>
        <end position="621"/>
    </location>
</feature>
<dbReference type="EMBL" id="BAAAUV010000022">
    <property type="protein sequence ID" value="GAA3231436.1"/>
    <property type="molecule type" value="Genomic_DNA"/>
</dbReference>
<organism evidence="9 10">
    <name type="scientific">Actinocorallia longicatena</name>
    <dbReference type="NCBI Taxonomy" id="111803"/>
    <lineage>
        <taxon>Bacteria</taxon>
        <taxon>Bacillati</taxon>
        <taxon>Actinomycetota</taxon>
        <taxon>Actinomycetes</taxon>
        <taxon>Streptosporangiales</taxon>
        <taxon>Thermomonosporaceae</taxon>
        <taxon>Actinocorallia</taxon>
    </lineage>
</organism>
<dbReference type="Gene3D" id="6.10.340.10">
    <property type="match status" value="1"/>
</dbReference>
<reference evidence="10" key="1">
    <citation type="journal article" date="2019" name="Int. J. Syst. Evol. Microbiol.">
        <title>The Global Catalogue of Microorganisms (GCM) 10K type strain sequencing project: providing services to taxonomists for standard genome sequencing and annotation.</title>
        <authorList>
            <consortium name="The Broad Institute Genomics Platform"/>
            <consortium name="The Broad Institute Genome Sequencing Center for Infectious Disease"/>
            <person name="Wu L."/>
            <person name="Ma J."/>
        </authorList>
    </citation>
    <scope>NUCLEOTIDE SEQUENCE [LARGE SCALE GENOMIC DNA]</scope>
    <source>
        <strain evidence="10">JCM 9377</strain>
    </source>
</reference>
<evidence type="ECO:0000313" key="9">
    <source>
        <dbReference type="EMBL" id="GAA3231436.1"/>
    </source>
</evidence>
<dbReference type="InterPro" id="IPR013587">
    <property type="entry name" value="Nitrate/nitrite_sensing"/>
</dbReference>
<evidence type="ECO:0000256" key="3">
    <source>
        <dbReference type="ARBA" id="ARBA00022553"/>
    </source>
</evidence>
<accession>A0ABP6QID1</accession>
<dbReference type="PANTHER" id="PTHR45436:SF5">
    <property type="entry name" value="SENSOR HISTIDINE KINASE TRCS"/>
    <property type="match status" value="1"/>
</dbReference>
<dbReference type="InterPro" id="IPR036890">
    <property type="entry name" value="HATPase_C_sf"/>
</dbReference>
<feature type="compositionally biased region" description="Basic and acidic residues" evidence="6">
    <location>
        <begin position="682"/>
        <end position="698"/>
    </location>
</feature>
<dbReference type="InterPro" id="IPR050428">
    <property type="entry name" value="TCS_sensor_his_kinase"/>
</dbReference>
<evidence type="ECO:0000313" key="10">
    <source>
        <dbReference type="Proteomes" id="UP001501237"/>
    </source>
</evidence>
<dbReference type="InterPro" id="IPR003594">
    <property type="entry name" value="HATPase_dom"/>
</dbReference>
<comment type="caution">
    <text evidence="9">The sequence shown here is derived from an EMBL/GenBank/DDBJ whole genome shotgun (WGS) entry which is preliminary data.</text>
</comment>
<dbReference type="Pfam" id="PF08376">
    <property type="entry name" value="NIT"/>
    <property type="match status" value="1"/>
</dbReference>
<evidence type="ECO:0000256" key="6">
    <source>
        <dbReference type="SAM" id="MobiDB-lite"/>
    </source>
</evidence>
<keyword evidence="5" id="KW-0418">Kinase</keyword>
<evidence type="ECO:0000256" key="7">
    <source>
        <dbReference type="SAM" id="Phobius"/>
    </source>
</evidence>
<comment type="catalytic activity">
    <reaction evidence="1">
        <text>ATP + protein L-histidine = ADP + protein N-phospho-L-histidine.</text>
        <dbReference type="EC" id="2.7.13.3"/>
    </reaction>
</comment>
<evidence type="ECO:0000256" key="2">
    <source>
        <dbReference type="ARBA" id="ARBA00012438"/>
    </source>
</evidence>
<gene>
    <name evidence="9" type="ORF">GCM10010468_62500</name>
</gene>
<evidence type="ECO:0000256" key="5">
    <source>
        <dbReference type="ARBA" id="ARBA00022777"/>
    </source>
</evidence>
<keyword evidence="4" id="KW-0808">Transferase</keyword>
<feature type="transmembrane region" description="Helical" evidence="7">
    <location>
        <begin position="304"/>
        <end position="326"/>
    </location>
</feature>
<name>A0ABP6QID1_9ACTN</name>
<evidence type="ECO:0000256" key="4">
    <source>
        <dbReference type="ARBA" id="ARBA00022679"/>
    </source>
</evidence>
<keyword evidence="7" id="KW-0812">Transmembrane</keyword>
<keyword evidence="7" id="KW-1133">Transmembrane helix</keyword>
<dbReference type="SMART" id="SM00387">
    <property type="entry name" value="HATPase_c"/>
    <property type="match status" value="1"/>
</dbReference>
<dbReference type="SUPFAM" id="SSF55874">
    <property type="entry name" value="ATPase domain of HSP90 chaperone/DNA topoisomerase II/histidine kinase"/>
    <property type="match status" value="1"/>
</dbReference>
<feature type="compositionally biased region" description="Low complexity" evidence="6">
    <location>
        <begin position="644"/>
        <end position="654"/>
    </location>
</feature>
<sequence>MAHLHTIRSRIALVLAVPTALLVVVALLGVAAQFRVARDAEETAQNVELVLTAQELVHSLQKERGYSVGLTGGESSYRTPLDRQRKTSDAARTALGDLLAGAPSTAAGRIRKAGDGLTPLSSVREAVDARKASKAEISTFFSTSIGALNDAMFAADVGQGDAELRQGLAALRALSVAKEFSGRERATLNGVFASGRFTHAEYEQFSELRADRRSALAEFHRLAAVPEWTRALDATLRTPQAVTMLGLEEHALDGPGSRRLGVEPETWWNASTAYIDDLHRVQLSVGSGIKNRAEAVIDASHMTLFRYFGALAVLLLAAAGLGYVTFRAIVRPLRRLTREAMEAAEYRLPEAVARIQAAEDPAGITLDLGPHRARRRADEFTAVADALDHLQECAVRLAIEQAVMRRNASESLANLGRRNQNLVRRQLGFISALEKEEADPNELANLFELDHLATRMRRNAESLLVLVGEHSPRRWSGPIPLGDVLRSALAEVEDYRRVVLRRIDEGMVRGAVAAELSHLLAELIENALTFSPPDQEVELSARTAGDEVHIAIVDAGIGMRPEALEAANAKLRGERSFLVQPTRDLGHFVVGRLAERLGVRVRLHDSPLNGITARVTLGGAVMEEPSAPRHRAPRPAPARPRPVAEPAARTTEPPAGDEAGMQRTRIEPAFGGTTANGLARRGTRDGGEQRARRPEQRRSAPAPVGRTPGEVSMMLTAFRSGYQSAAPEPATPDGPDPRKRHGEGKERP</sequence>
<keyword evidence="10" id="KW-1185">Reference proteome</keyword>
<dbReference type="EC" id="2.7.13.3" evidence="2"/>
<evidence type="ECO:0000256" key="1">
    <source>
        <dbReference type="ARBA" id="ARBA00000085"/>
    </source>
</evidence>
<evidence type="ECO:0000259" key="8">
    <source>
        <dbReference type="SMART" id="SM00387"/>
    </source>
</evidence>
<dbReference type="Proteomes" id="UP001501237">
    <property type="component" value="Unassembled WGS sequence"/>
</dbReference>